<comment type="caution">
    <text evidence="2">The sequence shown here is derived from an EMBL/GenBank/DDBJ whole genome shotgun (WGS) entry which is preliminary data.</text>
</comment>
<dbReference type="Proteomes" id="UP001205311">
    <property type="component" value="Unassembled WGS sequence"/>
</dbReference>
<evidence type="ECO:0000313" key="3">
    <source>
        <dbReference type="Proteomes" id="UP001205311"/>
    </source>
</evidence>
<accession>A0ABT1I1I2</accession>
<sequence length="119" mass="12365">MRLNVPRCGAVADGGVRAGEVDVVMPASGAGHASGAGTRTWRRPVRRGVRSPLPLRMLALARAAVVVAAFLACRSDQVLARPPRRGRSNPPSLDGCGGRRSHLGDTPLAPSQQRRGVGG</sequence>
<evidence type="ECO:0000313" key="2">
    <source>
        <dbReference type="EMBL" id="MCP2261648.1"/>
    </source>
</evidence>
<keyword evidence="3" id="KW-1185">Reference proteome</keyword>
<proteinExistence type="predicted"/>
<protein>
    <submittedName>
        <fullName evidence="2">Uncharacterized protein</fullName>
    </submittedName>
</protein>
<name>A0ABT1I1I2_STRSD</name>
<organism evidence="2 3">
    <name type="scientific">Streptoalloteichus tenebrarius (strain ATCC 17920 / DSM 40477 / JCM 4838 / CBS 697.72 / NBRC 16177 / NCIMB 11028 / NRRL B-12390 / A12253. 1 / ISP 5477)</name>
    <name type="common">Streptomyces tenebrarius</name>
    <dbReference type="NCBI Taxonomy" id="1933"/>
    <lineage>
        <taxon>Bacteria</taxon>
        <taxon>Bacillati</taxon>
        <taxon>Actinomycetota</taxon>
        <taxon>Actinomycetes</taxon>
        <taxon>Pseudonocardiales</taxon>
        <taxon>Pseudonocardiaceae</taxon>
        <taxon>Streptoalloteichus</taxon>
    </lineage>
</organism>
<feature type="region of interest" description="Disordered" evidence="1">
    <location>
        <begin position="78"/>
        <end position="119"/>
    </location>
</feature>
<dbReference type="EMBL" id="JAMTCP010000046">
    <property type="protein sequence ID" value="MCP2261648.1"/>
    <property type="molecule type" value="Genomic_DNA"/>
</dbReference>
<feature type="compositionally biased region" description="Polar residues" evidence="1">
    <location>
        <begin position="109"/>
        <end position="119"/>
    </location>
</feature>
<evidence type="ECO:0000256" key="1">
    <source>
        <dbReference type="SAM" id="MobiDB-lite"/>
    </source>
</evidence>
<gene>
    <name evidence="2" type="ORF">LX15_005374</name>
</gene>
<reference evidence="2 3" key="1">
    <citation type="submission" date="2022-06" db="EMBL/GenBank/DDBJ databases">
        <title>Genomic Encyclopedia of Archaeal and Bacterial Type Strains, Phase II (KMG-II): from individual species to whole genera.</title>
        <authorList>
            <person name="Goeker M."/>
        </authorList>
    </citation>
    <scope>NUCLEOTIDE SEQUENCE [LARGE SCALE GENOMIC DNA]</scope>
    <source>
        <strain evidence="2 3">DSM 40477</strain>
    </source>
</reference>